<dbReference type="Proteomes" id="UP001205612">
    <property type="component" value="Unassembled WGS sequence"/>
</dbReference>
<dbReference type="EMBL" id="JANUGP010000007">
    <property type="protein sequence ID" value="MCS0602012.1"/>
    <property type="molecule type" value="Genomic_DNA"/>
</dbReference>
<reference evidence="1 2" key="1">
    <citation type="submission" date="2022-08" db="EMBL/GenBank/DDBJ databases">
        <authorList>
            <person name="Somphong A."/>
            <person name="Phongsopitanun W."/>
        </authorList>
    </citation>
    <scope>NUCLEOTIDE SEQUENCE [LARGE SCALE GENOMIC DNA]</scope>
    <source>
        <strain evidence="1 2">LP11</strain>
    </source>
</reference>
<name>A0ABT2B0M8_9ACTN</name>
<sequence>MRSPALTAALADIDTVFAGCVSPGESGCGRCHLPEEVAYLRTPDVSVPVDVVEMFMREVSDHFDDNAAAMRRLLPPAARALADGAFDRLGWEAQGLHQVDWRSWPAEQASAVENFVFAWWQETLATPEPPYPVADVFETCTGILSTMTPLLDRWPSAPVADAHLVSCADSWLYDLQCDDWPFSWWHADQDAGVAELQAWFARHAAPRLRARGEHDLAKRAELVGLPDPLRWDDPYWASA</sequence>
<comment type="caution">
    <text evidence="1">The sequence shown here is derived from an EMBL/GenBank/DDBJ whole genome shotgun (WGS) entry which is preliminary data.</text>
</comment>
<evidence type="ECO:0000313" key="2">
    <source>
        <dbReference type="Proteomes" id="UP001205612"/>
    </source>
</evidence>
<organism evidence="1 2">
    <name type="scientific">Streptomyces pyxinicus</name>
    <dbReference type="NCBI Taxonomy" id="2970331"/>
    <lineage>
        <taxon>Bacteria</taxon>
        <taxon>Bacillati</taxon>
        <taxon>Actinomycetota</taxon>
        <taxon>Actinomycetes</taxon>
        <taxon>Kitasatosporales</taxon>
        <taxon>Streptomycetaceae</taxon>
        <taxon>Streptomyces</taxon>
    </lineage>
</organism>
<protein>
    <submittedName>
        <fullName evidence="1">Uncharacterized protein</fullName>
    </submittedName>
</protein>
<gene>
    <name evidence="1" type="ORF">NX794_12440</name>
</gene>
<evidence type="ECO:0000313" key="1">
    <source>
        <dbReference type="EMBL" id="MCS0602012.1"/>
    </source>
</evidence>
<proteinExistence type="predicted"/>
<keyword evidence="2" id="KW-1185">Reference proteome</keyword>
<accession>A0ABT2B0M8</accession>
<dbReference type="RefSeq" id="WP_258778522.1">
    <property type="nucleotide sequence ID" value="NZ_JANUGP010000007.1"/>
</dbReference>